<dbReference type="InterPro" id="IPR006102">
    <property type="entry name" value="Ig-like_GH2"/>
</dbReference>
<evidence type="ECO:0000256" key="8">
    <source>
        <dbReference type="ARBA" id="ARBA00023295"/>
    </source>
</evidence>
<dbReference type="SMART" id="SM01038">
    <property type="entry name" value="Bgal_small_N"/>
    <property type="match status" value="1"/>
</dbReference>
<dbReference type="Gene3D" id="2.60.120.260">
    <property type="entry name" value="Galactose-binding domain-like"/>
    <property type="match status" value="1"/>
</dbReference>
<dbReference type="GO" id="GO:0030246">
    <property type="term" value="F:carbohydrate binding"/>
    <property type="evidence" value="ECO:0007669"/>
    <property type="project" value="InterPro"/>
</dbReference>
<dbReference type="InterPro" id="IPR017853">
    <property type="entry name" value="GH"/>
</dbReference>
<dbReference type="GO" id="GO:0004565">
    <property type="term" value="F:beta-galactosidase activity"/>
    <property type="evidence" value="ECO:0007669"/>
    <property type="project" value="UniProtKB-EC"/>
</dbReference>
<dbReference type="SUPFAM" id="SSF74650">
    <property type="entry name" value="Galactose mutarotase-like"/>
    <property type="match status" value="1"/>
</dbReference>
<proteinExistence type="inferred from homology"/>
<comment type="similarity">
    <text evidence="3 10">Belongs to the glycosyl hydrolase 2 family.</text>
</comment>
<dbReference type="Pfam" id="PF16353">
    <property type="entry name" value="LacZ_4"/>
    <property type="match status" value="1"/>
</dbReference>
<evidence type="ECO:0000256" key="10">
    <source>
        <dbReference type="RuleBase" id="RU361154"/>
    </source>
</evidence>
<evidence type="ECO:0000313" key="13">
    <source>
        <dbReference type="EMBL" id="CDN31038.1"/>
    </source>
</evidence>
<evidence type="ECO:0000256" key="3">
    <source>
        <dbReference type="ARBA" id="ARBA00007401"/>
    </source>
</evidence>
<dbReference type="HOGENOM" id="CLU_002346_0_2_10"/>
<sequence length="1093" mass="124549" precursor="true">MKRALLTAAFVLFAAMSSAQTFTEWNDTQVNQINRAPMRASYFAYENQAAAMRGIKENSANFMSLNGMWKFHWVRDAGNRPTDFYKTDYNSKGWDNMMVPGIWELNGYGDAIYINPGYAWSSVVRTKPNDSPSQNKQVPMLNNEMQNVSTANAHPGENRPIVLPTNVTGVPMVENHVGSYVREVTVPESWKGKEVYIHFGSVTSNIYLWVNGQFVGYSEDSKLGAEFDLTRFLRAGENKIAFQVFRWCDGSWLEDQDFWRLSGVARGIYMYARPSIRLEDIFVKTILDKDYKNADLTIDASMRGAGASVKFELKQGGKLIAQTTAKPDKGGNVKVSMAIENPAKWSAETPNLYNLITTVYDSKGQPTEVVPQKIGFRSVEIKNAQVLVNGKPVLFKGADRHELDPDGGYHVSRERMIQDIELLKKFNFNAVRTSHYPNSPEWYELCDQYGIYLVDEANIEAHGMGYGKENLGSDVRFEKAHLERTSRMQLRDKNHPSIIFWSMGNESGDGHNFREAYKAMKAYDNTRPVQYERALWDRNGNDYSDIWCPMYARYEDVDALGQYSEKDGGRRTQGYMENPRPVIQCEYAHAMGNSLGGFKEYWDLTRKYPNVQGGFIWDFVDQSLRDYRNGKMIYTYGGDYGRYTVDDNNFCSNGLVSPDRVPNPHMYEAGYWQQNIWTTPLDPKTGKLEIYNENFFTDLSNVRMKWQLVHTGKVIEEGVIENIKVEPQGKTVVDLNYVLPCGNCSDQGRTCGQEMLLNVEYTLKKQDGILPAGHRAAYQQNIIQPYTAYAAEVTKAEGALGIRPNTRAVWVVGENFTAIFDRSSGLLTDYIVDGKSMMEAGYSLRPSFWRAGTDNDFGANLQKRYRLWFEPKMKTEKVETFEKDGNVIVETQFDLPELFAKLNISYTINPKGEIGVKQNLTTEKGKENMPNLFRYGMEITMPGIYDIFNFYGRGPQENYIDRNGATPIGLYNQKVSEQYYPYIRPQESGNKTDIRWAKVLSLAGNGLEFRSDKAFEMSALPYLTEDLDSGLDKSPHAHSGELTPRNLTNVHIDAAQMGLGCEDSWGALPRPEYMLPYGDYQFNFVIRPVVRNR</sequence>
<dbReference type="GO" id="GO:0005990">
    <property type="term" value="P:lactose catabolic process"/>
    <property type="evidence" value="ECO:0007669"/>
    <property type="project" value="TreeGrafter"/>
</dbReference>
<dbReference type="PANTHER" id="PTHR46323">
    <property type="entry name" value="BETA-GALACTOSIDASE"/>
    <property type="match status" value="1"/>
</dbReference>
<feature type="domain" description="Beta galactosidase small chain/" evidence="12">
    <location>
        <begin position="810"/>
        <end position="1087"/>
    </location>
</feature>
<evidence type="ECO:0000259" key="12">
    <source>
        <dbReference type="SMART" id="SM01038"/>
    </source>
</evidence>
<dbReference type="SUPFAM" id="SSF49785">
    <property type="entry name" value="Galactose-binding domain-like"/>
    <property type="match status" value="1"/>
</dbReference>
<dbReference type="InterPro" id="IPR006103">
    <property type="entry name" value="Glyco_hydro_2_cat"/>
</dbReference>
<gene>
    <name evidence="13" type="ORF">BN938_0939</name>
</gene>
<evidence type="ECO:0000256" key="6">
    <source>
        <dbReference type="ARBA" id="ARBA00022801"/>
    </source>
</evidence>
<accession>A0A060RB64</accession>
<dbReference type="EC" id="3.2.1.23" evidence="5 10"/>
<dbReference type="SUPFAM" id="SSF51445">
    <property type="entry name" value="(Trans)glycosidases"/>
    <property type="match status" value="1"/>
</dbReference>
<dbReference type="InterPro" id="IPR006101">
    <property type="entry name" value="Glyco_hydro_2"/>
</dbReference>
<evidence type="ECO:0000256" key="5">
    <source>
        <dbReference type="ARBA" id="ARBA00012756"/>
    </source>
</evidence>
<dbReference type="InterPro" id="IPR050347">
    <property type="entry name" value="Bact_Beta-galactosidase"/>
</dbReference>
<dbReference type="Gene3D" id="2.70.98.10">
    <property type="match status" value="1"/>
</dbReference>
<evidence type="ECO:0000256" key="7">
    <source>
        <dbReference type="ARBA" id="ARBA00022837"/>
    </source>
</evidence>
<reference evidence="13 14" key="1">
    <citation type="journal article" date="2015" name="Genome Announc.">
        <title>Complete Genome Sequence of the Novel Leech Symbiont Mucinivorans hirudinis M3T.</title>
        <authorList>
            <person name="Nelson M.C."/>
            <person name="Bomar L."/>
            <person name="Graf J."/>
        </authorList>
    </citation>
    <scope>NUCLEOTIDE SEQUENCE [LARGE SCALE GENOMIC DNA]</scope>
    <source>
        <strain evidence="14">M3</strain>
    </source>
</reference>
<dbReference type="eggNOG" id="COG3250">
    <property type="taxonomic scope" value="Bacteria"/>
</dbReference>
<evidence type="ECO:0000256" key="4">
    <source>
        <dbReference type="ARBA" id="ARBA00011245"/>
    </source>
</evidence>
<dbReference type="InterPro" id="IPR036156">
    <property type="entry name" value="Beta-gal/glucu_dom_sf"/>
</dbReference>
<dbReference type="InterPro" id="IPR013783">
    <property type="entry name" value="Ig-like_fold"/>
</dbReference>
<comment type="cofactor">
    <cofactor evidence="2">
        <name>Ca(2+)</name>
        <dbReference type="ChEBI" id="CHEBI:29108"/>
    </cofactor>
</comment>
<evidence type="ECO:0000256" key="11">
    <source>
        <dbReference type="SAM" id="SignalP"/>
    </source>
</evidence>
<dbReference type="InterPro" id="IPR004199">
    <property type="entry name" value="B-gal_small/dom_5"/>
</dbReference>
<dbReference type="InterPro" id="IPR008979">
    <property type="entry name" value="Galactose-bd-like_sf"/>
</dbReference>
<keyword evidence="7" id="KW-0106">Calcium</keyword>
<comment type="subunit">
    <text evidence="4">Monomer.</text>
</comment>
<dbReference type="Pfam" id="PF02836">
    <property type="entry name" value="Glyco_hydro_2_C"/>
    <property type="match status" value="1"/>
</dbReference>
<dbReference type="PROSITE" id="PS00719">
    <property type="entry name" value="GLYCOSYL_HYDROL_F2_1"/>
    <property type="match status" value="1"/>
</dbReference>
<dbReference type="FunFam" id="3.20.20.80:FF:000121">
    <property type="entry name" value="Beta-galactosidase"/>
    <property type="match status" value="1"/>
</dbReference>
<keyword evidence="6 10" id="KW-0378">Hydrolase</keyword>
<dbReference type="AlphaFoldDB" id="A0A060RB64"/>
<dbReference type="SUPFAM" id="SSF49303">
    <property type="entry name" value="beta-Galactosidase/glucuronidase domain"/>
    <property type="match status" value="2"/>
</dbReference>
<dbReference type="Pfam" id="PF02929">
    <property type="entry name" value="Bgal_small_N"/>
    <property type="match status" value="1"/>
</dbReference>
<dbReference type="EMBL" id="HG934468">
    <property type="protein sequence ID" value="CDN31038.1"/>
    <property type="molecule type" value="Genomic_DNA"/>
</dbReference>
<dbReference type="InterPro" id="IPR023230">
    <property type="entry name" value="Glyco_hydro_2_CS"/>
</dbReference>
<comment type="catalytic activity">
    <reaction evidence="1 10">
        <text>Hydrolysis of terminal non-reducing beta-D-galactose residues in beta-D-galactosides.</text>
        <dbReference type="EC" id="3.2.1.23"/>
    </reaction>
</comment>
<keyword evidence="8 10" id="KW-0326">Glycosidase</keyword>
<protein>
    <recommendedName>
        <fullName evidence="5 10">Beta-galactosidase</fullName>
        <ecNumber evidence="5 10">3.2.1.23</ecNumber>
    </recommendedName>
    <alternativeName>
        <fullName evidence="9 10">Lactase</fullName>
    </alternativeName>
</protein>
<name>A0A060RB64_9BACT</name>
<dbReference type="Gene3D" id="3.20.20.80">
    <property type="entry name" value="Glycosidases"/>
    <property type="match status" value="1"/>
</dbReference>
<organism evidence="13 14">
    <name type="scientific">Mucinivorans hirudinis</name>
    <dbReference type="NCBI Taxonomy" id="1433126"/>
    <lineage>
        <taxon>Bacteria</taxon>
        <taxon>Pseudomonadati</taxon>
        <taxon>Bacteroidota</taxon>
        <taxon>Bacteroidia</taxon>
        <taxon>Bacteroidales</taxon>
        <taxon>Rikenellaceae</taxon>
        <taxon>Mucinivorans</taxon>
    </lineage>
</organism>
<dbReference type="STRING" id="1433126.BN938_0939"/>
<dbReference type="Pfam" id="PF00703">
    <property type="entry name" value="Glyco_hydro_2"/>
    <property type="match status" value="1"/>
</dbReference>
<evidence type="ECO:0000256" key="1">
    <source>
        <dbReference type="ARBA" id="ARBA00001412"/>
    </source>
</evidence>
<keyword evidence="14" id="KW-1185">Reference proteome</keyword>
<dbReference type="Proteomes" id="UP000027616">
    <property type="component" value="Chromosome I"/>
</dbReference>
<dbReference type="Gene3D" id="2.60.40.10">
    <property type="entry name" value="Immunoglobulins"/>
    <property type="match status" value="2"/>
</dbReference>
<evidence type="ECO:0000256" key="2">
    <source>
        <dbReference type="ARBA" id="ARBA00001913"/>
    </source>
</evidence>
<dbReference type="InterPro" id="IPR014718">
    <property type="entry name" value="GH-type_carb-bd"/>
</dbReference>
<dbReference type="InterPro" id="IPR032312">
    <property type="entry name" value="LacZ_4"/>
</dbReference>
<dbReference type="OrthoDB" id="9801077at2"/>
<feature type="chain" id="PRO_5001589535" description="Beta-galactosidase" evidence="11">
    <location>
        <begin position="20"/>
        <end position="1093"/>
    </location>
</feature>
<dbReference type="PROSITE" id="PS00608">
    <property type="entry name" value="GLYCOSYL_HYDROL_F2_2"/>
    <property type="match status" value="1"/>
</dbReference>
<dbReference type="PANTHER" id="PTHR46323:SF2">
    <property type="entry name" value="BETA-GALACTOSIDASE"/>
    <property type="match status" value="1"/>
</dbReference>
<dbReference type="Pfam" id="PF02837">
    <property type="entry name" value="Glyco_hydro_2_N"/>
    <property type="match status" value="1"/>
</dbReference>
<feature type="signal peptide" evidence="11">
    <location>
        <begin position="1"/>
        <end position="19"/>
    </location>
</feature>
<dbReference type="KEGG" id="rbc:BN938_0939"/>
<dbReference type="PATRIC" id="fig|1433126.3.peg.937"/>
<dbReference type="InterPro" id="IPR006104">
    <property type="entry name" value="Glyco_hydro_2_N"/>
</dbReference>
<dbReference type="PRINTS" id="PR00132">
    <property type="entry name" value="GLHYDRLASE2"/>
</dbReference>
<evidence type="ECO:0000313" key="14">
    <source>
        <dbReference type="Proteomes" id="UP000027616"/>
    </source>
</evidence>
<evidence type="ECO:0000256" key="9">
    <source>
        <dbReference type="ARBA" id="ARBA00032230"/>
    </source>
</evidence>
<dbReference type="InterPro" id="IPR023232">
    <property type="entry name" value="Glyco_hydro_2_AS"/>
</dbReference>
<dbReference type="GO" id="GO:0009341">
    <property type="term" value="C:beta-galactosidase complex"/>
    <property type="evidence" value="ECO:0007669"/>
    <property type="project" value="InterPro"/>
</dbReference>
<keyword evidence="11" id="KW-0732">Signal</keyword>
<dbReference type="InterPro" id="IPR011013">
    <property type="entry name" value="Gal_mutarotase_sf_dom"/>
</dbReference>